<keyword evidence="3" id="KW-1185">Reference proteome</keyword>
<dbReference type="GO" id="GO:0006203">
    <property type="term" value="P:dGTP catabolic process"/>
    <property type="evidence" value="ECO:0007669"/>
    <property type="project" value="TreeGrafter"/>
</dbReference>
<name>A0A7M1US61_9CREN</name>
<dbReference type="AlphaFoldDB" id="A0A7M1US61"/>
<evidence type="ECO:0000313" key="2">
    <source>
        <dbReference type="EMBL" id="QOR95130.1"/>
    </source>
</evidence>
<dbReference type="SMART" id="SM00471">
    <property type="entry name" value="HDc"/>
    <property type="match status" value="1"/>
</dbReference>
<organism evidence="2 3">
    <name type="scientific">Thermosphaera chiliense</name>
    <dbReference type="NCBI Taxonomy" id="3402707"/>
    <lineage>
        <taxon>Archaea</taxon>
        <taxon>Thermoproteota</taxon>
        <taxon>Thermoprotei</taxon>
        <taxon>Desulfurococcales</taxon>
        <taxon>Desulfurococcaceae</taxon>
        <taxon>Thermosphaera</taxon>
    </lineage>
</organism>
<dbReference type="Proteomes" id="UP000593766">
    <property type="component" value="Chromosome"/>
</dbReference>
<dbReference type="Gene3D" id="1.10.3210.10">
    <property type="entry name" value="Hypothetical protein af1432"/>
    <property type="match status" value="1"/>
</dbReference>
<evidence type="ECO:0000313" key="3">
    <source>
        <dbReference type="Proteomes" id="UP000593766"/>
    </source>
</evidence>
<dbReference type="SUPFAM" id="SSF109604">
    <property type="entry name" value="HD-domain/PDEase-like"/>
    <property type="match status" value="1"/>
</dbReference>
<gene>
    <name evidence="2" type="ORF">IMZ38_04735</name>
</gene>
<dbReference type="CDD" id="cd00077">
    <property type="entry name" value="HDc"/>
    <property type="match status" value="1"/>
</dbReference>
<dbReference type="EMBL" id="CP063144">
    <property type="protein sequence ID" value="QOR95130.1"/>
    <property type="molecule type" value="Genomic_DNA"/>
</dbReference>
<reference evidence="2 3" key="1">
    <citation type="submission" date="2020-10" db="EMBL/GenBank/DDBJ databases">
        <title>Complete genome sequence of Thermosphaera aggregans strain 3507.</title>
        <authorList>
            <person name="Zayulina K.S."/>
            <person name="Elcheninov A.G."/>
            <person name="Toshchakov S.V."/>
            <person name="Kublanov I.V."/>
            <person name="Kochetkova T.V."/>
        </authorList>
    </citation>
    <scope>NUCLEOTIDE SEQUENCE [LARGE SCALE GENOMIC DNA]</scope>
    <source>
        <strain evidence="2 3">3507</strain>
    </source>
</reference>
<sequence>MESSPSPFIPFNGQIRDVLYGYIDFVKGFEDKVIDSWAMQRLRYIYQLQAAHFIYPNATHTRFAHSIGVMHSSFKYITHLLRTSYHLPEECTYRKDIIGHQKEIIFAARLLGLMHDLGHGPFSHAFDKYVYKTREFLGYSVGNHEVVGYLLYRDFLRERIYEQALDSSKTLGLDPEVLISLLDEGMKPPRGMKDFTDLVNRSLLSDKDFYNPSSNDLSSMVRLVVRDYAYTSDIMDYLKRDSFFTGVPVGEINDDWIIRNTFLVEKNNMIIPGVTRKSLDEIARLFDARKIMYKNVYLHPVNVAFIEMIGYLLQCLKSRLVEIIEEILQKPDSLSKYFLLTDHSLYSMLANLIYEDVSTYECVDKELARKALQSLFIERKPVWKMIGRFNYNLKYAKHLFSERFGETYQKMLKEKISEEISSVLKDRNVNSSDILTIIDKVEIYPSSGSEVLDKIHVVEIRGSKVIDVEDLTYEEFAQQHGLIPEVLFTIYVNREKYKDLSSSDLKKAQESAEEVIKEALYGGGREAPETS</sequence>
<proteinExistence type="predicted"/>
<dbReference type="PANTHER" id="PTHR11373">
    <property type="entry name" value="DEOXYNUCLEOSIDE TRIPHOSPHATE TRIPHOSPHOHYDROLASE"/>
    <property type="match status" value="1"/>
</dbReference>
<dbReference type="OrthoDB" id="8895at2157"/>
<dbReference type="InterPro" id="IPR006674">
    <property type="entry name" value="HD_domain"/>
</dbReference>
<dbReference type="InterPro" id="IPR003607">
    <property type="entry name" value="HD/PDEase_dom"/>
</dbReference>
<dbReference type="InterPro" id="IPR050135">
    <property type="entry name" value="dGTPase-like"/>
</dbReference>
<evidence type="ECO:0000259" key="1">
    <source>
        <dbReference type="SMART" id="SM00471"/>
    </source>
</evidence>
<dbReference type="KEGG" id="tcs:IMZ38_04735"/>
<protein>
    <submittedName>
        <fullName evidence="2">HD domain-containing protein</fullName>
    </submittedName>
</protein>
<feature type="domain" description="HD/PDEase" evidence="1">
    <location>
        <begin position="58"/>
        <end position="247"/>
    </location>
</feature>
<dbReference type="PANTHER" id="PTHR11373:SF4">
    <property type="entry name" value="DEOXYNUCLEOSIDE TRIPHOSPHATE TRIPHOSPHOHYDROLASE SAMHD1"/>
    <property type="match status" value="1"/>
</dbReference>
<dbReference type="GO" id="GO:0008832">
    <property type="term" value="F:dGTPase activity"/>
    <property type="evidence" value="ECO:0007669"/>
    <property type="project" value="TreeGrafter"/>
</dbReference>
<accession>A0A7M1US61</accession>
<dbReference type="Pfam" id="PF01966">
    <property type="entry name" value="HD"/>
    <property type="match status" value="1"/>
</dbReference>